<name>A0A4Y3KD76_CELUD</name>
<accession>A0A4Y3KD76</accession>
<keyword evidence="3" id="KW-1185">Reference proteome</keyword>
<dbReference type="Proteomes" id="UP000315842">
    <property type="component" value="Unassembled WGS sequence"/>
</dbReference>
<reference evidence="2 3" key="1">
    <citation type="submission" date="2019-06" db="EMBL/GenBank/DDBJ databases">
        <title>Whole genome shotgun sequence of Cellulomonas uda NBRC 3747.</title>
        <authorList>
            <person name="Hosoyama A."/>
            <person name="Uohara A."/>
            <person name="Ohji S."/>
            <person name="Ichikawa N."/>
        </authorList>
    </citation>
    <scope>NUCLEOTIDE SEQUENCE [LARGE SCALE GENOMIC DNA]</scope>
    <source>
        <strain evidence="2 3">NBRC 3747</strain>
    </source>
</reference>
<keyword evidence="1" id="KW-0732">Signal</keyword>
<dbReference type="EMBL" id="BJLP01000061">
    <property type="protein sequence ID" value="GEA82439.1"/>
    <property type="molecule type" value="Genomic_DNA"/>
</dbReference>
<comment type="caution">
    <text evidence="2">The sequence shown here is derived from an EMBL/GenBank/DDBJ whole genome shotgun (WGS) entry which is preliminary data.</text>
</comment>
<evidence type="ECO:0008006" key="4">
    <source>
        <dbReference type="Google" id="ProtNLM"/>
    </source>
</evidence>
<organism evidence="2 3">
    <name type="scientific">Cellulomonas uda</name>
    <dbReference type="NCBI Taxonomy" id="1714"/>
    <lineage>
        <taxon>Bacteria</taxon>
        <taxon>Bacillati</taxon>
        <taxon>Actinomycetota</taxon>
        <taxon>Actinomycetes</taxon>
        <taxon>Micrococcales</taxon>
        <taxon>Cellulomonadaceae</taxon>
        <taxon>Cellulomonas</taxon>
    </lineage>
</organism>
<protein>
    <recommendedName>
        <fullName evidence="4">Secreted protein</fullName>
    </recommendedName>
</protein>
<feature type="chain" id="PRO_5021290710" description="Secreted protein" evidence="1">
    <location>
        <begin position="29"/>
        <end position="94"/>
    </location>
</feature>
<sequence>MKARHAVIFPGAAIVVVAAVVAGGAAMAQDDRPEEGNEGSIEITIVQRDEPPETYAPVDPEDMEFANLPEGWERYTRFVPQEMPVEIPDEEVAQ</sequence>
<proteinExistence type="predicted"/>
<evidence type="ECO:0000313" key="3">
    <source>
        <dbReference type="Proteomes" id="UP000315842"/>
    </source>
</evidence>
<evidence type="ECO:0000313" key="2">
    <source>
        <dbReference type="EMBL" id="GEA82439.1"/>
    </source>
</evidence>
<evidence type="ECO:0000256" key="1">
    <source>
        <dbReference type="SAM" id="SignalP"/>
    </source>
</evidence>
<dbReference type="AlphaFoldDB" id="A0A4Y3KD76"/>
<feature type="signal peptide" evidence="1">
    <location>
        <begin position="1"/>
        <end position="28"/>
    </location>
</feature>
<gene>
    <name evidence="2" type="ORF">CUD01_28830</name>
</gene>